<dbReference type="PANTHER" id="PTHR12358:SF112">
    <property type="entry name" value="LD11247P-RELATED"/>
    <property type="match status" value="1"/>
</dbReference>
<keyword evidence="6" id="KW-0472">Membrane</keyword>
<proteinExistence type="predicted"/>
<keyword evidence="3" id="KW-0547">Nucleotide-binding</keyword>
<dbReference type="InterPro" id="IPR001206">
    <property type="entry name" value="Diacylglycerol_kinase_cat_dom"/>
</dbReference>
<evidence type="ECO:0000259" key="8">
    <source>
        <dbReference type="PROSITE" id="PS50146"/>
    </source>
</evidence>
<dbReference type="EMBL" id="JAIWYP010000002">
    <property type="protein sequence ID" value="KAH3871345.1"/>
    <property type="molecule type" value="Genomic_DNA"/>
</dbReference>
<dbReference type="InterPro" id="IPR017438">
    <property type="entry name" value="ATP-NAD_kinase_N"/>
</dbReference>
<dbReference type="InterPro" id="IPR016064">
    <property type="entry name" value="NAD/diacylglycerol_kinase_sf"/>
</dbReference>
<dbReference type="GO" id="GO:0012505">
    <property type="term" value="C:endomembrane system"/>
    <property type="evidence" value="ECO:0007669"/>
    <property type="project" value="UniProtKB-SubCell"/>
</dbReference>
<dbReference type="PANTHER" id="PTHR12358">
    <property type="entry name" value="SPHINGOSINE KINASE"/>
    <property type="match status" value="1"/>
</dbReference>
<keyword evidence="5" id="KW-0067">ATP-binding</keyword>
<dbReference type="GO" id="GO:0046512">
    <property type="term" value="P:sphingosine biosynthetic process"/>
    <property type="evidence" value="ECO:0007669"/>
    <property type="project" value="TreeGrafter"/>
</dbReference>
<evidence type="ECO:0000256" key="6">
    <source>
        <dbReference type="ARBA" id="ARBA00023136"/>
    </source>
</evidence>
<dbReference type="InterPro" id="IPR050187">
    <property type="entry name" value="Lipid_Phosphate_FormReg"/>
</dbReference>
<dbReference type="Gene3D" id="3.40.50.10330">
    <property type="entry name" value="Probable inorganic polyphosphate/atp-NAD kinase, domain 1"/>
    <property type="match status" value="1"/>
</dbReference>
<dbReference type="Proteomes" id="UP000828390">
    <property type="component" value="Unassembled WGS sequence"/>
</dbReference>
<keyword evidence="4" id="KW-0418">Kinase</keyword>
<feature type="non-terminal residue" evidence="9">
    <location>
        <position position="1"/>
    </location>
</feature>
<sequence length="337" mass="37851">MGTVVVATTPNKMSKDDILLEGDFEVFPRDKVLYHVECSRTGISYYPKGGERSKKTLKYIHFGDVTGCRCRKSLDQKHSNKAYLTVFHYPLKKKLFGEKCVRSKQHITFSRSADESFDSNRKVNEKWRRVILRLCQGLTVLKTDVDKCSVPEKKRLLVLVNPHSGPGRAMQIYKGQVAPMLDEADIITTVIETEYAGHGTKLMKSFKREDYNGVVIVSGDGLIYEVVNGLMGRSDWEDAMKIPIGCVPGGSGNALACAINYSAGESIETDPVLHSTFILVKHKVIPMDLVMIEQPKTKIFSFLSVCWGLLADIDFESEKFRAIGEARFTLQAILRIM</sequence>
<evidence type="ECO:0000313" key="9">
    <source>
        <dbReference type="EMBL" id="KAH3871345.1"/>
    </source>
</evidence>
<comment type="subcellular location">
    <subcellularLocation>
        <location evidence="1">Endomembrane system</location>
    </subcellularLocation>
</comment>
<dbReference type="GO" id="GO:0016020">
    <property type="term" value="C:membrane"/>
    <property type="evidence" value="ECO:0007669"/>
    <property type="project" value="TreeGrafter"/>
</dbReference>
<dbReference type="EC" id="2.7.1.91" evidence="7"/>
<feature type="domain" description="DAGKc" evidence="8">
    <location>
        <begin position="151"/>
        <end position="296"/>
    </location>
</feature>
<dbReference type="GO" id="GO:0008481">
    <property type="term" value="F:sphingosine kinase activity"/>
    <property type="evidence" value="ECO:0007669"/>
    <property type="project" value="UniProtKB-EC"/>
</dbReference>
<gene>
    <name evidence="9" type="ORF">DPMN_034543</name>
</gene>
<dbReference type="Gene3D" id="2.60.200.40">
    <property type="match status" value="1"/>
</dbReference>
<dbReference type="PROSITE" id="PS50146">
    <property type="entry name" value="DAGK"/>
    <property type="match status" value="1"/>
</dbReference>
<name>A0A9D4M7V3_DREPO</name>
<dbReference type="GO" id="GO:0042981">
    <property type="term" value="P:regulation of apoptotic process"/>
    <property type="evidence" value="ECO:0007669"/>
    <property type="project" value="UniProtKB-ARBA"/>
</dbReference>
<evidence type="ECO:0000256" key="7">
    <source>
        <dbReference type="ARBA" id="ARBA00044037"/>
    </source>
</evidence>
<dbReference type="SUPFAM" id="SSF111331">
    <property type="entry name" value="NAD kinase/diacylglycerol kinase-like"/>
    <property type="match status" value="1"/>
</dbReference>
<dbReference type="GO" id="GO:0005737">
    <property type="term" value="C:cytoplasm"/>
    <property type="evidence" value="ECO:0007669"/>
    <property type="project" value="TreeGrafter"/>
</dbReference>
<dbReference type="GO" id="GO:0005524">
    <property type="term" value="F:ATP binding"/>
    <property type="evidence" value="ECO:0007669"/>
    <property type="project" value="UniProtKB-KW"/>
</dbReference>
<keyword evidence="2" id="KW-0808">Transferase</keyword>
<keyword evidence="10" id="KW-1185">Reference proteome</keyword>
<reference evidence="9" key="1">
    <citation type="journal article" date="2019" name="bioRxiv">
        <title>The Genome of the Zebra Mussel, Dreissena polymorpha: A Resource for Invasive Species Research.</title>
        <authorList>
            <person name="McCartney M.A."/>
            <person name="Auch B."/>
            <person name="Kono T."/>
            <person name="Mallez S."/>
            <person name="Zhang Y."/>
            <person name="Obille A."/>
            <person name="Becker A."/>
            <person name="Abrahante J.E."/>
            <person name="Garbe J."/>
            <person name="Badalamenti J.P."/>
            <person name="Herman A."/>
            <person name="Mangelson H."/>
            <person name="Liachko I."/>
            <person name="Sullivan S."/>
            <person name="Sone E.D."/>
            <person name="Koren S."/>
            <person name="Silverstein K.A.T."/>
            <person name="Beckman K.B."/>
            <person name="Gohl D.M."/>
        </authorList>
    </citation>
    <scope>NUCLEOTIDE SEQUENCE</scope>
    <source>
        <strain evidence="9">Duluth1</strain>
        <tissue evidence="9">Whole animal</tissue>
    </source>
</reference>
<dbReference type="Pfam" id="PF00781">
    <property type="entry name" value="DAGK_cat"/>
    <property type="match status" value="1"/>
</dbReference>
<evidence type="ECO:0000256" key="5">
    <source>
        <dbReference type="ARBA" id="ARBA00022840"/>
    </source>
</evidence>
<evidence type="ECO:0000256" key="4">
    <source>
        <dbReference type="ARBA" id="ARBA00022777"/>
    </source>
</evidence>
<comment type="caution">
    <text evidence="9">The sequence shown here is derived from an EMBL/GenBank/DDBJ whole genome shotgun (WGS) entry which is preliminary data.</text>
</comment>
<evidence type="ECO:0000256" key="2">
    <source>
        <dbReference type="ARBA" id="ARBA00022679"/>
    </source>
</evidence>
<evidence type="ECO:0000256" key="3">
    <source>
        <dbReference type="ARBA" id="ARBA00022741"/>
    </source>
</evidence>
<accession>A0A9D4M7V3</accession>
<reference evidence="9" key="2">
    <citation type="submission" date="2020-11" db="EMBL/GenBank/DDBJ databases">
        <authorList>
            <person name="McCartney M.A."/>
            <person name="Auch B."/>
            <person name="Kono T."/>
            <person name="Mallez S."/>
            <person name="Becker A."/>
            <person name="Gohl D.M."/>
            <person name="Silverstein K.A.T."/>
            <person name="Koren S."/>
            <person name="Bechman K.B."/>
            <person name="Herman A."/>
            <person name="Abrahante J.E."/>
            <person name="Garbe J."/>
        </authorList>
    </citation>
    <scope>NUCLEOTIDE SEQUENCE</scope>
    <source>
        <strain evidence="9">Duluth1</strain>
        <tissue evidence="9">Whole animal</tissue>
    </source>
</reference>
<protein>
    <recommendedName>
        <fullName evidence="7">sphingosine kinase</fullName>
        <ecNumber evidence="7">2.7.1.91</ecNumber>
    </recommendedName>
</protein>
<dbReference type="FunFam" id="3.40.50.10330:FF:000005">
    <property type="entry name" value="Sphingosine kinase 2"/>
    <property type="match status" value="1"/>
</dbReference>
<organism evidence="9 10">
    <name type="scientific">Dreissena polymorpha</name>
    <name type="common">Zebra mussel</name>
    <name type="synonym">Mytilus polymorpha</name>
    <dbReference type="NCBI Taxonomy" id="45954"/>
    <lineage>
        <taxon>Eukaryota</taxon>
        <taxon>Metazoa</taxon>
        <taxon>Spiralia</taxon>
        <taxon>Lophotrochozoa</taxon>
        <taxon>Mollusca</taxon>
        <taxon>Bivalvia</taxon>
        <taxon>Autobranchia</taxon>
        <taxon>Heteroconchia</taxon>
        <taxon>Euheterodonta</taxon>
        <taxon>Imparidentia</taxon>
        <taxon>Neoheterodontei</taxon>
        <taxon>Myida</taxon>
        <taxon>Dreissenoidea</taxon>
        <taxon>Dreissenidae</taxon>
        <taxon>Dreissena</taxon>
    </lineage>
</organism>
<dbReference type="SMART" id="SM00046">
    <property type="entry name" value="DAGKc"/>
    <property type="match status" value="1"/>
</dbReference>
<evidence type="ECO:0000313" key="10">
    <source>
        <dbReference type="Proteomes" id="UP000828390"/>
    </source>
</evidence>
<dbReference type="AlphaFoldDB" id="A0A9D4M7V3"/>
<evidence type="ECO:0000256" key="1">
    <source>
        <dbReference type="ARBA" id="ARBA00004308"/>
    </source>
</evidence>